<evidence type="ECO:0000259" key="1">
    <source>
        <dbReference type="Pfam" id="PF18803"/>
    </source>
</evidence>
<feature type="non-terminal residue" evidence="2">
    <location>
        <position position="1"/>
    </location>
</feature>
<proteinExistence type="predicted"/>
<dbReference type="STRING" id="670580.A0A1X6MJF2"/>
<dbReference type="Pfam" id="PF18803">
    <property type="entry name" value="CxC2"/>
    <property type="match status" value="1"/>
</dbReference>
<dbReference type="EMBL" id="KZ110613">
    <property type="protein sequence ID" value="OSX56475.1"/>
    <property type="molecule type" value="Genomic_DNA"/>
</dbReference>
<dbReference type="AlphaFoldDB" id="A0A1X6MJF2"/>
<feature type="non-terminal residue" evidence="2">
    <location>
        <position position="73"/>
    </location>
</feature>
<evidence type="ECO:0000313" key="3">
    <source>
        <dbReference type="Proteomes" id="UP000194127"/>
    </source>
</evidence>
<organism evidence="2 3">
    <name type="scientific">Postia placenta MAD-698-R-SB12</name>
    <dbReference type="NCBI Taxonomy" id="670580"/>
    <lineage>
        <taxon>Eukaryota</taxon>
        <taxon>Fungi</taxon>
        <taxon>Dikarya</taxon>
        <taxon>Basidiomycota</taxon>
        <taxon>Agaricomycotina</taxon>
        <taxon>Agaricomycetes</taxon>
        <taxon>Polyporales</taxon>
        <taxon>Adustoporiaceae</taxon>
        <taxon>Rhodonia</taxon>
    </lineage>
</organism>
<dbReference type="InterPro" id="IPR041457">
    <property type="entry name" value="CxC2_KDZ-assoc"/>
</dbReference>
<dbReference type="RefSeq" id="XP_024333269.1">
    <property type="nucleotide sequence ID" value="XM_024483027.1"/>
</dbReference>
<dbReference type="OrthoDB" id="2803146at2759"/>
<protein>
    <recommendedName>
        <fullName evidence="1">CxC2-like cysteine cluster KDZ transposase-associated domain-containing protein</fullName>
    </recommendedName>
</protein>
<keyword evidence="3" id="KW-1185">Reference proteome</keyword>
<evidence type="ECO:0000313" key="2">
    <source>
        <dbReference type="EMBL" id="OSX56475.1"/>
    </source>
</evidence>
<reference evidence="2 3" key="1">
    <citation type="submission" date="2017-04" db="EMBL/GenBank/DDBJ databases">
        <title>Genome Sequence of the Model Brown-Rot Fungus Postia placenta SB12.</title>
        <authorList>
            <consortium name="DOE Joint Genome Institute"/>
            <person name="Gaskell J."/>
            <person name="Kersten P."/>
            <person name="Larrondo L.F."/>
            <person name="Canessa P."/>
            <person name="Martinez D."/>
            <person name="Hibbett D."/>
            <person name="Schmoll M."/>
            <person name="Kubicek C.P."/>
            <person name="Martinez A.T."/>
            <person name="Yadav J."/>
            <person name="Master E."/>
            <person name="Magnuson J.K."/>
            <person name="James T."/>
            <person name="Yaver D."/>
            <person name="Berka R."/>
            <person name="Labutti K."/>
            <person name="Lipzen A."/>
            <person name="Aerts A."/>
            <person name="Barry K."/>
            <person name="Henrissat B."/>
            <person name="Blanchette R."/>
            <person name="Grigoriev I."/>
            <person name="Cullen D."/>
        </authorList>
    </citation>
    <scope>NUCLEOTIDE SEQUENCE [LARGE SCALE GENOMIC DNA]</scope>
    <source>
        <strain evidence="2 3">MAD-698-R-SB12</strain>
    </source>
</reference>
<dbReference type="GeneID" id="36327976"/>
<feature type="domain" description="CxC2-like cysteine cluster KDZ transposase-associated" evidence="1">
    <location>
        <begin position="1"/>
        <end position="73"/>
    </location>
</feature>
<sequence length="73" mass="8203">FIVLNITGILRIGLDFCGCENLLRSRLFSATTVGPKTAATFCLLKMFHLLLTQSKVSRYEFYTSISRHTDNTG</sequence>
<dbReference type="Proteomes" id="UP000194127">
    <property type="component" value="Unassembled WGS sequence"/>
</dbReference>
<name>A0A1X6MJF2_9APHY</name>
<accession>A0A1X6MJF2</accession>
<gene>
    <name evidence="2" type="ORF">POSPLADRAFT_1084439</name>
</gene>